<dbReference type="AlphaFoldDB" id="A0AAD5XL35"/>
<name>A0AAD5XL35_9FUNG</name>
<proteinExistence type="predicted"/>
<evidence type="ECO:0000313" key="4">
    <source>
        <dbReference type="Proteomes" id="UP001212152"/>
    </source>
</evidence>
<protein>
    <recommendedName>
        <fullName evidence="5">Cache domain-containing protein</fullName>
    </recommendedName>
</protein>
<accession>A0AAD5XL35</accession>
<feature type="transmembrane region" description="Helical" evidence="2">
    <location>
        <begin position="422"/>
        <end position="444"/>
    </location>
</feature>
<evidence type="ECO:0000313" key="3">
    <source>
        <dbReference type="EMBL" id="KAJ3166172.1"/>
    </source>
</evidence>
<dbReference type="EMBL" id="JADGJQ010000182">
    <property type="protein sequence ID" value="KAJ3166172.1"/>
    <property type="molecule type" value="Genomic_DNA"/>
</dbReference>
<keyword evidence="2" id="KW-0472">Membrane</keyword>
<keyword evidence="2" id="KW-0812">Transmembrane</keyword>
<keyword evidence="4" id="KW-1185">Reference proteome</keyword>
<dbReference type="Proteomes" id="UP001212152">
    <property type="component" value="Unassembled WGS sequence"/>
</dbReference>
<feature type="compositionally biased region" description="Polar residues" evidence="1">
    <location>
        <begin position="1"/>
        <end position="11"/>
    </location>
</feature>
<feature type="transmembrane region" description="Helical" evidence="2">
    <location>
        <begin position="54"/>
        <end position="74"/>
    </location>
</feature>
<organism evidence="3 4">
    <name type="scientific">Geranomyces variabilis</name>
    <dbReference type="NCBI Taxonomy" id="109894"/>
    <lineage>
        <taxon>Eukaryota</taxon>
        <taxon>Fungi</taxon>
        <taxon>Fungi incertae sedis</taxon>
        <taxon>Chytridiomycota</taxon>
        <taxon>Chytridiomycota incertae sedis</taxon>
        <taxon>Chytridiomycetes</taxon>
        <taxon>Spizellomycetales</taxon>
        <taxon>Powellomycetaceae</taxon>
        <taxon>Geranomyces</taxon>
    </lineage>
</organism>
<gene>
    <name evidence="3" type="ORF">HDU87_002339</name>
</gene>
<feature type="compositionally biased region" description="Polar residues" evidence="1">
    <location>
        <begin position="513"/>
        <end position="524"/>
    </location>
</feature>
<keyword evidence="2" id="KW-1133">Transmembrane helix</keyword>
<reference evidence="3" key="1">
    <citation type="submission" date="2020-05" db="EMBL/GenBank/DDBJ databases">
        <title>Phylogenomic resolution of chytrid fungi.</title>
        <authorList>
            <person name="Stajich J.E."/>
            <person name="Amses K."/>
            <person name="Simmons R."/>
            <person name="Seto K."/>
            <person name="Myers J."/>
            <person name="Bonds A."/>
            <person name="Quandt C.A."/>
            <person name="Barry K."/>
            <person name="Liu P."/>
            <person name="Grigoriev I."/>
            <person name="Longcore J.E."/>
            <person name="James T.Y."/>
        </authorList>
    </citation>
    <scope>NUCLEOTIDE SEQUENCE</scope>
    <source>
        <strain evidence="3">JEL0379</strain>
    </source>
</reference>
<feature type="region of interest" description="Disordered" evidence="1">
    <location>
        <begin position="1"/>
        <end position="26"/>
    </location>
</feature>
<dbReference type="Gene3D" id="3.30.450.20">
    <property type="entry name" value="PAS domain"/>
    <property type="match status" value="2"/>
</dbReference>
<evidence type="ECO:0000256" key="2">
    <source>
        <dbReference type="SAM" id="Phobius"/>
    </source>
</evidence>
<sequence>MSSSQTSNASRSGLKDPNVSGSSTVPGKVSATPLTIDLEASKYGVRQTVPLKCALPLFLGLVFAAIGIAVTIVWTTSQSALRSESIGAAQDSILTMSNTLLKSTDASIVAQVEQFFADVQFKVDFMTQIQNGTSPTLRRGVFDDYYWFFFNTMKLDEQITGMTYVDAEKGYSYLSVTQDSGIFSYQLMLNTQVQCTFCNISGGATPPNAKLYFPIASDGTPGTVQSRPSTGYSVAGKTWYQNATTAGTVIWTTFVAHNTGGVGGVSCVRPFYSNTSPGTIAGVLSIDILVTPLSTFLETIVETTGGSAYIMDPYGGLIASSTGEPTAVVKSGATVVQVAAAQSLNPFTRYTAPLTFNQTSPSGIRMDPTFWYMYQTFQDQPGLATFHGTVVFGRESVYYTNAITTMIEQFDSFLRQAVRNSALITIAFIVGGFASVVMFVYYLLLNPLEVVKTGMVKATKFDFTDLKERRDASDASFFSEINALQFVFRAMITSFAKALQSNRKMMDRPATPSVASPVTSNVSPASPRPV</sequence>
<feature type="region of interest" description="Disordered" evidence="1">
    <location>
        <begin position="507"/>
        <end position="530"/>
    </location>
</feature>
<evidence type="ECO:0000256" key="1">
    <source>
        <dbReference type="SAM" id="MobiDB-lite"/>
    </source>
</evidence>
<evidence type="ECO:0008006" key="5">
    <source>
        <dbReference type="Google" id="ProtNLM"/>
    </source>
</evidence>
<comment type="caution">
    <text evidence="3">The sequence shown here is derived from an EMBL/GenBank/DDBJ whole genome shotgun (WGS) entry which is preliminary data.</text>
</comment>